<dbReference type="Pfam" id="PF04380">
    <property type="entry name" value="BMFP"/>
    <property type="match status" value="1"/>
</dbReference>
<dbReference type="GO" id="GO:0006744">
    <property type="term" value="P:ubiquinone biosynthetic process"/>
    <property type="evidence" value="ECO:0007669"/>
    <property type="project" value="UniProtKB-UniRule"/>
</dbReference>
<sequence length="110" mass="11633">MINRTAWFEDLQKNISDLIARSPAADIERNVKGMMGQAFSKLDLVTREEFDIQTELLARTRIKVDALELQVKAMESRLAALESPAAAPAGAAAGSAAGPSAGLPPASTPL</sequence>
<comment type="pathway">
    <text evidence="1">Cofactor biosynthesis; ubiquinone biosynthesis.</text>
</comment>
<name>A0A7Y9IQ20_9BURK</name>
<dbReference type="UniPathway" id="UPA00232"/>
<dbReference type="HAMAP" id="MF_02216">
    <property type="entry name" value="UbiK"/>
    <property type="match status" value="1"/>
</dbReference>
<comment type="subcellular location">
    <subcellularLocation>
        <location evidence="1">Cytoplasm</location>
    </subcellularLocation>
</comment>
<keyword evidence="4" id="KW-1185">Reference proteome</keyword>
<feature type="region of interest" description="Disordered" evidence="2">
    <location>
        <begin position="89"/>
        <end position="110"/>
    </location>
</feature>
<comment type="function">
    <text evidence="1">Required for efficient ubiquinone (coenzyme Q) biosynthesis. UbiK is probably an accessory factor of Ubi enzymes and facilitates ubiquinone biosynthesis by acting as an assembly factor, a targeting factor, or both.</text>
</comment>
<dbReference type="Proteomes" id="UP000542125">
    <property type="component" value="Unassembled WGS sequence"/>
</dbReference>
<proteinExistence type="inferred from homology"/>
<dbReference type="AlphaFoldDB" id="A0A7Y9IQ20"/>
<evidence type="ECO:0000313" key="3">
    <source>
        <dbReference type="EMBL" id="NYE80874.1"/>
    </source>
</evidence>
<dbReference type="GO" id="GO:0005737">
    <property type="term" value="C:cytoplasm"/>
    <property type="evidence" value="ECO:0007669"/>
    <property type="project" value="UniProtKB-SubCell"/>
</dbReference>
<evidence type="ECO:0000256" key="2">
    <source>
        <dbReference type="SAM" id="MobiDB-lite"/>
    </source>
</evidence>
<evidence type="ECO:0000313" key="4">
    <source>
        <dbReference type="Proteomes" id="UP000542125"/>
    </source>
</evidence>
<dbReference type="InterPro" id="IPR007475">
    <property type="entry name" value="UbiK"/>
</dbReference>
<organism evidence="3 4">
    <name type="scientific">Pigmentiphaga litoralis</name>
    <dbReference type="NCBI Taxonomy" id="516702"/>
    <lineage>
        <taxon>Bacteria</taxon>
        <taxon>Pseudomonadati</taxon>
        <taxon>Pseudomonadota</taxon>
        <taxon>Betaproteobacteria</taxon>
        <taxon>Burkholderiales</taxon>
        <taxon>Alcaligenaceae</taxon>
        <taxon>Pigmentiphaga</taxon>
    </lineage>
</organism>
<protein>
    <recommendedName>
        <fullName evidence="1">Ubiquinone biosynthesis accessory factor UbiK</fullName>
    </recommendedName>
</protein>
<reference evidence="3 4" key="1">
    <citation type="submission" date="2020-07" db="EMBL/GenBank/DDBJ databases">
        <title>Genomic Encyclopedia of Type Strains, Phase IV (KMG-V): Genome sequencing to study the core and pangenomes of soil and plant-associated prokaryotes.</title>
        <authorList>
            <person name="Whitman W."/>
        </authorList>
    </citation>
    <scope>NUCLEOTIDE SEQUENCE [LARGE SCALE GENOMIC DNA]</scope>
    <source>
        <strain evidence="3 4">SAS40</strain>
    </source>
</reference>
<dbReference type="PANTHER" id="PTHR38040">
    <property type="entry name" value="UBIQUINONE BIOSYNTHESIS ACCESSORY FACTOR UBIK"/>
    <property type="match status" value="1"/>
</dbReference>
<evidence type="ECO:0000256" key="1">
    <source>
        <dbReference type="HAMAP-Rule" id="MF_02216"/>
    </source>
</evidence>
<comment type="caution">
    <text evidence="3">The sequence shown here is derived from an EMBL/GenBank/DDBJ whole genome shotgun (WGS) entry which is preliminary data.</text>
</comment>
<dbReference type="RefSeq" id="WP_179582371.1">
    <property type="nucleotide sequence ID" value="NZ_JACBYR010000001.1"/>
</dbReference>
<gene>
    <name evidence="1" type="primary">ubiK</name>
    <name evidence="3" type="ORF">FHW18_000145</name>
</gene>
<dbReference type="PANTHER" id="PTHR38040:SF1">
    <property type="entry name" value="UBIQUINONE BIOSYNTHESIS ACCESSORY FACTOR UBIK"/>
    <property type="match status" value="1"/>
</dbReference>
<dbReference type="EMBL" id="JACBYR010000001">
    <property type="protein sequence ID" value="NYE80874.1"/>
    <property type="molecule type" value="Genomic_DNA"/>
</dbReference>
<keyword evidence="1" id="KW-0831">Ubiquinone biosynthesis</keyword>
<comment type="similarity">
    <text evidence="1">Belongs to the UbiK family.</text>
</comment>
<accession>A0A7Y9IQ20</accession>
<keyword evidence="1" id="KW-0963">Cytoplasm</keyword>